<reference evidence="1 2" key="1">
    <citation type="submission" date="2007-04" db="EMBL/GenBank/DDBJ databases">
        <authorList>
            <person name="Fulton L."/>
            <person name="Clifton S."/>
            <person name="Fulton B."/>
            <person name="Xu J."/>
            <person name="Minx P."/>
            <person name="Pepin K.H."/>
            <person name="Johnson M."/>
            <person name="Thiruvilangam P."/>
            <person name="Bhonagiri V."/>
            <person name="Nash W.E."/>
            <person name="Mardis E.R."/>
            <person name="Wilson R.K."/>
        </authorList>
    </citation>
    <scope>NUCLEOTIDE SEQUENCE [LARGE SCALE GENOMIC DNA]</scope>
    <source>
        <strain evidence="1 2">ATCC 29799</strain>
    </source>
</reference>
<dbReference type="EMBL" id="AAXG02000028">
    <property type="protein sequence ID" value="EDM99206.1"/>
    <property type="molecule type" value="Genomic_DNA"/>
</dbReference>
<dbReference type="STRING" id="411467.BACCAP_03135"/>
<gene>
    <name evidence="1" type="ORF">BACCAP_03135</name>
</gene>
<dbReference type="RefSeq" id="WP_006573643.1">
    <property type="nucleotide sequence ID" value="NZ_AAXG02000028.1"/>
</dbReference>
<reference evidence="1 2" key="2">
    <citation type="submission" date="2007-06" db="EMBL/GenBank/DDBJ databases">
        <title>Draft genome sequence of Pseudoflavonifractor capillosus ATCC 29799.</title>
        <authorList>
            <person name="Sudarsanam P."/>
            <person name="Ley R."/>
            <person name="Guruge J."/>
            <person name="Turnbaugh P.J."/>
            <person name="Mahowald M."/>
            <person name="Liep D."/>
            <person name="Gordon J."/>
        </authorList>
    </citation>
    <scope>NUCLEOTIDE SEQUENCE [LARGE SCALE GENOMIC DNA]</scope>
    <source>
        <strain evidence="1 2">ATCC 29799</strain>
    </source>
</reference>
<evidence type="ECO:0000313" key="2">
    <source>
        <dbReference type="Proteomes" id="UP000003639"/>
    </source>
</evidence>
<organism evidence="1 2">
    <name type="scientific">Pseudoflavonifractor capillosus ATCC 29799</name>
    <dbReference type="NCBI Taxonomy" id="411467"/>
    <lineage>
        <taxon>Bacteria</taxon>
        <taxon>Bacillati</taxon>
        <taxon>Bacillota</taxon>
        <taxon>Clostridia</taxon>
        <taxon>Eubacteriales</taxon>
        <taxon>Oscillospiraceae</taxon>
        <taxon>Pseudoflavonifractor</taxon>
    </lineage>
</organism>
<proteinExistence type="predicted"/>
<keyword evidence="2" id="KW-1185">Reference proteome</keyword>
<dbReference type="Proteomes" id="UP000003639">
    <property type="component" value="Unassembled WGS sequence"/>
</dbReference>
<sequence length="154" mass="17803">MLIYCLLDEFAEPIGSAFEYGGRECWLNVDAARKEEALVAIEKLREEWHATDDVGDVCLEDHIRAGLESLGLLVRPKVIRFSELLHSPIGEWLDAHFTDQGWELQEIDGEYQVYFGRGVQVDNRYEYGFPHLVTKEDLLVIAEDFYNRNYSSDV</sequence>
<accession>A6NY36</accession>
<name>A6NY36_9FIRM</name>
<comment type="caution">
    <text evidence="1">The sequence shown here is derived from an EMBL/GenBank/DDBJ whole genome shotgun (WGS) entry which is preliminary data.</text>
</comment>
<protein>
    <submittedName>
        <fullName evidence="1">Uncharacterized protein</fullName>
    </submittedName>
</protein>
<evidence type="ECO:0000313" key="1">
    <source>
        <dbReference type="EMBL" id="EDM99206.1"/>
    </source>
</evidence>
<dbReference type="AlphaFoldDB" id="A6NY36"/>